<evidence type="ECO:0000256" key="1">
    <source>
        <dbReference type="ARBA" id="ARBA00022679"/>
    </source>
</evidence>
<dbReference type="Pfam" id="PF02458">
    <property type="entry name" value="Transferase"/>
    <property type="match status" value="1"/>
</dbReference>
<organism evidence="3 5">
    <name type="scientific">Medicago truncatula</name>
    <name type="common">Barrel medic</name>
    <name type="synonym">Medicago tribuloides</name>
    <dbReference type="NCBI Taxonomy" id="3880"/>
    <lineage>
        <taxon>Eukaryota</taxon>
        <taxon>Viridiplantae</taxon>
        <taxon>Streptophyta</taxon>
        <taxon>Embryophyta</taxon>
        <taxon>Tracheophyta</taxon>
        <taxon>Spermatophyta</taxon>
        <taxon>Magnoliopsida</taxon>
        <taxon>eudicotyledons</taxon>
        <taxon>Gunneridae</taxon>
        <taxon>Pentapetalae</taxon>
        <taxon>rosids</taxon>
        <taxon>fabids</taxon>
        <taxon>Fabales</taxon>
        <taxon>Fabaceae</taxon>
        <taxon>Papilionoideae</taxon>
        <taxon>50 kb inversion clade</taxon>
        <taxon>NPAAA clade</taxon>
        <taxon>Hologalegina</taxon>
        <taxon>IRL clade</taxon>
        <taxon>Trifolieae</taxon>
        <taxon>Medicago</taxon>
    </lineage>
</organism>
<dbReference type="HOGENOM" id="CLU_014546_7_0_1"/>
<gene>
    <name evidence="4" type="primary">11414860</name>
    <name evidence="3" type="ordered locus">MTR_7g014250</name>
</gene>
<reference evidence="4" key="3">
    <citation type="submission" date="2015-04" db="UniProtKB">
        <authorList>
            <consortium name="EnsemblPlants"/>
        </authorList>
    </citation>
    <scope>IDENTIFICATION</scope>
    <source>
        <strain evidence="4">cv. Jemalong A17</strain>
    </source>
</reference>
<dbReference type="OrthoDB" id="1862401at2759"/>
<keyword evidence="2 3" id="KW-0012">Acyltransferase</keyword>
<dbReference type="Proteomes" id="UP000002051">
    <property type="component" value="Unassembled WGS sequence"/>
</dbReference>
<proteinExistence type="predicted"/>
<evidence type="ECO:0000313" key="4">
    <source>
        <dbReference type="EnsemblPlants" id="AES77685"/>
    </source>
</evidence>
<dbReference type="EnsemblPlants" id="AES77685">
    <property type="protein sequence ID" value="AES77685"/>
    <property type="gene ID" value="MTR_7g014250"/>
</dbReference>
<protein>
    <submittedName>
        <fullName evidence="3">Anthocyanin 5-aromatic acyltransferase</fullName>
    </submittedName>
</protein>
<dbReference type="OMA" id="HRTRMQP"/>
<dbReference type="EMBL" id="CM001223">
    <property type="protein sequence ID" value="AES77685.1"/>
    <property type="molecule type" value="Genomic_DNA"/>
</dbReference>
<evidence type="ECO:0000313" key="3">
    <source>
        <dbReference type="EMBL" id="AES77685.1"/>
    </source>
</evidence>
<dbReference type="PANTHER" id="PTHR31625">
    <property type="match status" value="1"/>
</dbReference>
<reference evidence="3 5" key="1">
    <citation type="journal article" date="2011" name="Nature">
        <title>The Medicago genome provides insight into the evolution of rhizobial symbioses.</title>
        <authorList>
            <person name="Young N.D."/>
            <person name="Debelle F."/>
            <person name="Oldroyd G.E."/>
            <person name="Geurts R."/>
            <person name="Cannon S.B."/>
            <person name="Udvardi M.K."/>
            <person name="Benedito V.A."/>
            <person name="Mayer K.F."/>
            <person name="Gouzy J."/>
            <person name="Schoof H."/>
            <person name="Van de Peer Y."/>
            <person name="Proost S."/>
            <person name="Cook D.R."/>
            <person name="Meyers B.C."/>
            <person name="Spannagl M."/>
            <person name="Cheung F."/>
            <person name="De Mita S."/>
            <person name="Krishnakumar V."/>
            <person name="Gundlach H."/>
            <person name="Zhou S."/>
            <person name="Mudge J."/>
            <person name="Bharti A.K."/>
            <person name="Murray J.D."/>
            <person name="Naoumkina M.A."/>
            <person name="Rosen B."/>
            <person name="Silverstein K.A."/>
            <person name="Tang H."/>
            <person name="Rombauts S."/>
            <person name="Zhao P.X."/>
            <person name="Zhou P."/>
            <person name="Barbe V."/>
            <person name="Bardou P."/>
            <person name="Bechner M."/>
            <person name="Bellec A."/>
            <person name="Berger A."/>
            <person name="Berges H."/>
            <person name="Bidwell S."/>
            <person name="Bisseling T."/>
            <person name="Choisne N."/>
            <person name="Couloux A."/>
            <person name="Denny R."/>
            <person name="Deshpande S."/>
            <person name="Dai X."/>
            <person name="Doyle J.J."/>
            <person name="Dudez A.M."/>
            <person name="Farmer A.D."/>
            <person name="Fouteau S."/>
            <person name="Franken C."/>
            <person name="Gibelin C."/>
            <person name="Gish J."/>
            <person name="Goldstein S."/>
            <person name="Gonzalez A.J."/>
            <person name="Green P.J."/>
            <person name="Hallab A."/>
            <person name="Hartog M."/>
            <person name="Hua A."/>
            <person name="Humphray S.J."/>
            <person name="Jeong D.H."/>
            <person name="Jing Y."/>
            <person name="Jocker A."/>
            <person name="Kenton S.M."/>
            <person name="Kim D.J."/>
            <person name="Klee K."/>
            <person name="Lai H."/>
            <person name="Lang C."/>
            <person name="Lin S."/>
            <person name="Macmil S.L."/>
            <person name="Magdelenat G."/>
            <person name="Matthews L."/>
            <person name="McCorrison J."/>
            <person name="Monaghan E.L."/>
            <person name="Mun J.H."/>
            <person name="Najar F.Z."/>
            <person name="Nicholson C."/>
            <person name="Noirot C."/>
            <person name="O'Bleness M."/>
            <person name="Paule C.R."/>
            <person name="Poulain J."/>
            <person name="Prion F."/>
            <person name="Qin B."/>
            <person name="Qu C."/>
            <person name="Retzel E.F."/>
            <person name="Riddle C."/>
            <person name="Sallet E."/>
            <person name="Samain S."/>
            <person name="Samson N."/>
            <person name="Sanders I."/>
            <person name="Saurat O."/>
            <person name="Scarpelli C."/>
            <person name="Schiex T."/>
            <person name="Segurens B."/>
            <person name="Severin A.J."/>
            <person name="Sherrier D.J."/>
            <person name="Shi R."/>
            <person name="Sims S."/>
            <person name="Singer S.R."/>
            <person name="Sinharoy S."/>
            <person name="Sterck L."/>
            <person name="Viollet A."/>
            <person name="Wang B.B."/>
            <person name="Wang K."/>
            <person name="Wang M."/>
            <person name="Wang X."/>
            <person name="Warfsmann J."/>
            <person name="Weissenbach J."/>
            <person name="White D.D."/>
            <person name="White J.D."/>
            <person name="Wiley G.B."/>
            <person name="Wincker P."/>
            <person name="Xing Y."/>
            <person name="Yang L."/>
            <person name="Yao Z."/>
            <person name="Ying F."/>
            <person name="Zhai J."/>
            <person name="Zhou L."/>
            <person name="Zuber A."/>
            <person name="Denarie J."/>
            <person name="Dixon R.A."/>
            <person name="May G.D."/>
            <person name="Schwartz D.C."/>
            <person name="Rogers J."/>
            <person name="Quetier F."/>
            <person name="Town C.D."/>
            <person name="Roe B.A."/>
        </authorList>
    </citation>
    <scope>NUCLEOTIDE SEQUENCE [LARGE SCALE GENOMIC DNA]</scope>
    <source>
        <strain evidence="3">A17</strain>
        <strain evidence="4 5">cv. Jemalong A17</strain>
    </source>
</reference>
<name>G7L657_MEDTR</name>
<accession>G7L657</accession>
<dbReference type="Gene3D" id="3.30.559.10">
    <property type="entry name" value="Chloramphenicol acetyltransferase-like domain"/>
    <property type="match status" value="2"/>
</dbReference>
<sequence>MSKIIEIFNVSPSSQEELPLETSLPLTFLDILWLRLPPVQRIFFYEFPHQTSLFYNTLLPKLKKSLSIALSYFYPLLGHLTWPNDSHKPIIKFIKGNPLSLTIAESDADFNHLSGKNLTEAKQIHDLLPNLNISHDQASILALQVTLFPNYGFSIGITSHHAVLDGKTSTSFIKSWAYLCRKLENEVSELELPLCLPHEFCPFYDRKIIKDPNELEAKYLSDWLKQGGTNNRSLMVWDLQVPEDSFRGLFQLSRSNIEKLKEFVVSKQKGTRNENKNLHLSTFVVSIAYAWVCRVKTEEIENKNAMMVLNIDCRNRLDQPIPATYFGNCIGGKLAIVKTNELLGEDGLIVAVEVLSEALETLKDGVLNGAENWSSWLLDGLTIADVKTTGAAGSPKFEVYSTDFGCGKPKKVEMVSIDRTGAYCVSDSSNGDGVEIGFVSTKKAMEAFASLFVKGIGS</sequence>
<dbReference type="GO" id="GO:0016747">
    <property type="term" value="F:acyltransferase activity, transferring groups other than amino-acyl groups"/>
    <property type="evidence" value="ECO:0007669"/>
    <property type="project" value="UniProtKB-ARBA"/>
</dbReference>
<evidence type="ECO:0000256" key="2">
    <source>
        <dbReference type="ARBA" id="ARBA00023315"/>
    </source>
</evidence>
<dbReference type="InterPro" id="IPR023213">
    <property type="entry name" value="CAT-like_dom_sf"/>
</dbReference>
<dbReference type="AlphaFoldDB" id="G7L657"/>
<keyword evidence="1" id="KW-0808">Transferase</keyword>
<keyword evidence="5" id="KW-1185">Reference proteome</keyword>
<dbReference type="PaxDb" id="3880-AES77685"/>
<dbReference type="InterPro" id="IPR051504">
    <property type="entry name" value="Plant_metabolite_acyltrans"/>
</dbReference>
<dbReference type="KEGG" id="mtr:11414860"/>
<reference evidence="3 5" key="2">
    <citation type="journal article" date="2014" name="BMC Genomics">
        <title>An improved genome release (version Mt4.0) for the model legume Medicago truncatula.</title>
        <authorList>
            <person name="Tang H."/>
            <person name="Krishnakumar V."/>
            <person name="Bidwell S."/>
            <person name="Rosen B."/>
            <person name="Chan A."/>
            <person name="Zhou S."/>
            <person name="Gentzbittel L."/>
            <person name="Childs K.L."/>
            <person name="Yandell M."/>
            <person name="Gundlach H."/>
            <person name="Mayer K.F."/>
            <person name="Schwartz D.C."/>
            <person name="Town C.D."/>
        </authorList>
    </citation>
    <scope>GENOME REANNOTATION</scope>
    <source>
        <strain evidence="3">A17</strain>
        <strain evidence="4 5">cv. Jemalong A17</strain>
    </source>
</reference>
<evidence type="ECO:0000313" key="5">
    <source>
        <dbReference type="Proteomes" id="UP000002051"/>
    </source>
</evidence>
<dbReference type="STRING" id="3880.G7L657"/>
<dbReference type="eggNOG" id="ENOG502QPXT">
    <property type="taxonomic scope" value="Eukaryota"/>
</dbReference>